<evidence type="ECO:0000256" key="1">
    <source>
        <dbReference type="ARBA" id="ARBA00023015"/>
    </source>
</evidence>
<dbReference type="InterPro" id="IPR036390">
    <property type="entry name" value="WH_DNA-bd_sf"/>
</dbReference>
<keyword evidence="1" id="KW-0805">Transcription regulation</keyword>
<dbReference type="Gene3D" id="3.40.1410.10">
    <property type="entry name" value="Chorismate lyase-like"/>
    <property type="match status" value="1"/>
</dbReference>
<dbReference type="Pfam" id="PF00392">
    <property type="entry name" value="GntR"/>
    <property type="match status" value="1"/>
</dbReference>
<dbReference type="Gene3D" id="1.10.10.10">
    <property type="entry name" value="Winged helix-like DNA-binding domain superfamily/Winged helix DNA-binding domain"/>
    <property type="match status" value="1"/>
</dbReference>
<keyword evidence="2" id="KW-0238">DNA-binding</keyword>
<evidence type="ECO:0000313" key="5">
    <source>
        <dbReference type="EMBL" id="WYJ76585.1"/>
    </source>
</evidence>
<dbReference type="SMART" id="SM00866">
    <property type="entry name" value="UTRA"/>
    <property type="match status" value="1"/>
</dbReference>
<accession>A0ABZ2SLW6</accession>
<reference evidence="5 6" key="1">
    <citation type="submission" date="2024-03" db="EMBL/GenBank/DDBJ databases">
        <title>The Genome Sequence of Enterococcus sp. DIV2402.</title>
        <authorList>
            <consortium name="The Broad Institute Genomics Platform"/>
            <consortium name="The Broad Institute Microbial Omics Core"/>
            <consortium name="The Broad Institute Genomic Center for Infectious Diseases"/>
            <person name="Earl A."/>
            <person name="Manson A."/>
            <person name="Gilmore M."/>
            <person name="Schwartman J."/>
            <person name="Shea T."/>
            <person name="Abouelleil A."/>
            <person name="Cao P."/>
            <person name="Chapman S."/>
            <person name="Cusick C."/>
            <person name="Young S."/>
            <person name="Neafsey D."/>
            <person name="Nusbaum C."/>
            <person name="Birren B."/>
        </authorList>
    </citation>
    <scope>NUCLEOTIDE SEQUENCE [LARGE SCALE GENOMIC DNA]</scope>
    <source>
        <strain evidence="5 6">DIV2402</strain>
    </source>
</reference>
<evidence type="ECO:0000256" key="3">
    <source>
        <dbReference type="ARBA" id="ARBA00023163"/>
    </source>
</evidence>
<evidence type="ECO:0000313" key="6">
    <source>
        <dbReference type="Proteomes" id="UP000664701"/>
    </source>
</evidence>
<dbReference type="PROSITE" id="PS50949">
    <property type="entry name" value="HTH_GNTR"/>
    <property type="match status" value="1"/>
</dbReference>
<dbReference type="PRINTS" id="PR00035">
    <property type="entry name" value="HTHGNTR"/>
</dbReference>
<dbReference type="InterPro" id="IPR036388">
    <property type="entry name" value="WH-like_DNA-bd_sf"/>
</dbReference>
<dbReference type="InterPro" id="IPR011663">
    <property type="entry name" value="UTRA"/>
</dbReference>
<feature type="domain" description="HTH gntR-type" evidence="4">
    <location>
        <begin position="8"/>
        <end position="76"/>
    </location>
</feature>
<sequence length="240" mass="28341">MSNIHSNSPLYAQIADQLRSNIRTEKWQEGERIPTEFDLCDIYHVSRITIRKAIDELVRENLLYRERAKGTFVKKFSPNISEYSTVIKGFTQELKEQGKNATTLQANVYKSHADHKIAKYLQIKPGDDILVLNRVRGDDNNILAFFKTHIIFKEDYSLKSKDYYGSFYEYLSTKGIRVNQENEYIEAISATRELKKLLKIGEAEPVLKRVRFTSQKEMNFFEYTECFYIGNKYRYYLNFD</sequence>
<keyword evidence="3" id="KW-0804">Transcription</keyword>
<name>A0ABZ2SLW6_9ENTE</name>
<keyword evidence="6" id="KW-1185">Reference proteome</keyword>
<dbReference type="PANTHER" id="PTHR44846:SF17">
    <property type="entry name" value="GNTR-FAMILY TRANSCRIPTIONAL REGULATOR"/>
    <property type="match status" value="1"/>
</dbReference>
<gene>
    <name evidence="5" type="ORF">DOK78_001218</name>
</gene>
<dbReference type="Proteomes" id="UP000664701">
    <property type="component" value="Chromosome"/>
</dbReference>
<evidence type="ECO:0000256" key="2">
    <source>
        <dbReference type="ARBA" id="ARBA00023125"/>
    </source>
</evidence>
<dbReference type="SUPFAM" id="SSF64288">
    <property type="entry name" value="Chorismate lyase-like"/>
    <property type="match status" value="1"/>
</dbReference>
<dbReference type="InterPro" id="IPR000524">
    <property type="entry name" value="Tscrpt_reg_HTH_GntR"/>
</dbReference>
<evidence type="ECO:0000259" key="4">
    <source>
        <dbReference type="PROSITE" id="PS50949"/>
    </source>
</evidence>
<dbReference type="SUPFAM" id="SSF46785">
    <property type="entry name" value="Winged helix' DNA-binding domain"/>
    <property type="match status" value="1"/>
</dbReference>
<dbReference type="InterPro" id="IPR028978">
    <property type="entry name" value="Chorismate_lyase_/UTRA_dom_sf"/>
</dbReference>
<protein>
    <submittedName>
        <fullName evidence="5">GntR family transcriptional regulator</fullName>
    </submittedName>
</protein>
<dbReference type="InterPro" id="IPR050679">
    <property type="entry name" value="Bact_HTH_transcr_reg"/>
</dbReference>
<dbReference type="SMART" id="SM00345">
    <property type="entry name" value="HTH_GNTR"/>
    <property type="match status" value="1"/>
</dbReference>
<dbReference type="RefSeq" id="WP_207941281.1">
    <property type="nucleotide sequence ID" value="NZ_CP147251.1"/>
</dbReference>
<organism evidence="5 6">
    <name type="scientific">Candidatus Enterococcus lowellii</name>
    <dbReference type="NCBI Taxonomy" id="2230877"/>
    <lineage>
        <taxon>Bacteria</taxon>
        <taxon>Bacillati</taxon>
        <taxon>Bacillota</taxon>
        <taxon>Bacilli</taxon>
        <taxon>Lactobacillales</taxon>
        <taxon>Enterococcaceae</taxon>
        <taxon>Enterococcus</taxon>
    </lineage>
</organism>
<dbReference type="EMBL" id="CP147251">
    <property type="protein sequence ID" value="WYJ76585.1"/>
    <property type="molecule type" value="Genomic_DNA"/>
</dbReference>
<dbReference type="Pfam" id="PF07702">
    <property type="entry name" value="UTRA"/>
    <property type="match status" value="1"/>
</dbReference>
<proteinExistence type="predicted"/>
<dbReference type="PANTHER" id="PTHR44846">
    <property type="entry name" value="MANNOSYL-D-GLYCERATE TRANSPORT/METABOLISM SYSTEM REPRESSOR MNGR-RELATED"/>
    <property type="match status" value="1"/>
</dbReference>
<dbReference type="CDD" id="cd07377">
    <property type="entry name" value="WHTH_GntR"/>
    <property type="match status" value="1"/>
</dbReference>